<proteinExistence type="predicted"/>
<name>A0A1B0ZGL8_9MICO</name>
<organism evidence="2 3">
    <name type="scientific">Dermabacter vaginalis</name>
    <dbReference type="NCBI Taxonomy" id="1630135"/>
    <lineage>
        <taxon>Bacteria</taxon>
        <taxon>Bacillati</taxon>
        <taxon>Actinomycetota</taxon>
        <taxon>Actinomycetes</taxon>
        <taxon>Micrococcales</taxon>
        <taxon>Dermabacteraceae</taxon>
        <taxon>Dermabacter</taxon>
    </lineage>
</organism>
<evidence type="ECO:0000313" key="3">
    <source>
        <dbReference type="Proteomes" id="UP000092596"/>
    </source>
</evidence>
<protein>
    <submittedName>
        <fullName evidence="2">Uncharacterized protein</fullName>
    </submittedName>
</protein>
<sequence length="39" mass="4384">MNREVRRCASNLRGRCDAHNRGNYEYRTSKSAGHEGGSS</sequence>
<dbReference type="Proteomes" id="UP000092596">
    <property type="component" value="Chromosome"/>
</dbReference>
<feature type="compositionally biased region" description="Basic and acidic residues" evidence="1">
    <location>
        <begin position="19"/>
        <end position="28"/>
    </location>
</feature>
<evidence type="ECO:0000313" key="2">
    <source>
        <dbReference type="EMBL" id="ANP27060.1"/>
    </source>
</evidence>
<evidence type="ECO:0000256" key="1">
    <source>
        <dbReference type="SAM" id="MobiDB-lite"/>
    </source>
</evidence>
<feature type="region of interest" description="Disordered" evidence="1">
    <location>
        <begin position="19"/>
        <end position="39"/>
    </location>
</feature>
<gene>
    <name evidence="2" type="ORF">DAD186_05050</name>
</gene>
<dbReference type="AlphaFoldDB" id="A0A1B0ZGL8"/>
<dbReference type="EMBL" id="CP012117">
    <property type="protein sequence ID" value="ANP27060.1"/>
    <property type="molecule type" value="Genomic_DNA"/>
</dbReference>
<reference evidence="2 3" key="1">
    <citation type="submission" date="2015-06" db="EMBL/GenBank/DDBJ databases">
        <title>Investigation of pathophysiology for high-risk pregnancy and development of treatment modality based on it.</title>
        <authorList>
            <person name="Kim B.-C."/>
            <person name="Lim S."/>
        </authorList>
    </citation>
    <scope>NUCLEOTIDE SEQUENCE [LARGE SCALE GENOMIC DNA]</scope>
    <source>
        <strain evidence="2 3">AD1-86</strain>
    </source>
</reference>
<accession>A0A1B0ZGL8</accession>
<dbReference type="KEGG" id="dva:DAD186_05050"/>